<comment type="caution">
    <text evidence="3">The sequence shown here is derived from an EMBL/GenBank/DDBJ whole genome shotgun (WGS) entry which is preliminary data.</text>
</comment>
<dbReference type="Proteomes" id="UP000231586">
    <property type="component" value="Unassembled WGS sequence"/>
</dbReference>
<dbReference type="InterPro" id="IPR027417">
    <property type="entry name" value="P-loop_NTPase"/>
</dbReference>
<dbReference type="InterPro" id="IPR011528">
    <property type="entry name" value="NERD"/>
</dbReference>
<protein>
    <submittedName>
        <fullName evidence="3">UvrD-like helicase family protein</fullName>
    </submittedName>
</protein>
<keyword evidence="3" id="KW-0547">Nucleotide-binding</keyword>
<dbReference type="AlphaFoldDB" id="A0A2M8WW41"/>
<dbReference type="Gene3D" id="3.40.50.300">
    <property type="entry name" value="P-loop containing nucleotide triphosphate hydrolases"/>
    <property type="match status" value="2"/>
</dbReference>
<reference evidence="3 4" key="1">
    <citation type="submission" date="2017-11" db="EMBL/GenBank/DDBJ databases">
        <title>Genomic Encyclopedia of Archaeal and Bacterial Type Strains, Phase II (KMG-II): From Individual Species to Whole Genera.</title>
        <authorList>
            <person name="Goeker M."/>
        </authorList>
    </citation>
    <scope>NUCLEOTIDE SEQUENCE [LARGE SCALE GENOMIC DNA]</scope>
    <source>
        <strain evidence="3 4">DSM 22413</strain>
    </source>
</reference>
<dbReference type="Pfam" id="PF13538">
    <property type="entry name" value="UvrD_C_2"/>
    <property type="match status" value="1"/>
</dbReference>
<keyword evidence="4" id="KW-1185">Reference proteome</keyword>
<evidence type="ECO:0000313" key="4">
    <source>
        <dbReference type="Proteomes" id="UP000231586"/>
    </source>
</evidence>
<dbReference type="OrthoDB" id="4509614at2"/>
<keyword evidence="3" id="KW-0347">Helicase</keyword>
<dbReference type="EMBL" id="PGTZ01000006">
    <property type="protein sequence ID" value="PJI95142.1"/>
    <property type="molecule type" value="Genomic_DNA"/>
</dbReference>
<keyword evidence="3" id="KW-0067">ATP-binding</keyword>
<feature type="domain" description="NERD" evidence="1">
    <location>
        <begin position="17"/>
        <end position="110"/>
    </location>
</feature>
<organism evidence="3 4">
    <name type="scientific">Luteimicrobium subarcticum</name>
    <dbReference type="NCBI Taxonomy" id="620910"/>
    <lineage>
        <taxon>Bacteria</taxon>
        <taxon>Bacillati</taxon>
        <taxon>Actinomycetota</taxon>
        <taxon>Actinomycetes</taxon>
        <taxon>Micrococcales</taxon>
        <taxon>Luteimicrobium</taxon>
    </lineage>
</organism>
<proteinExistence type="predicted"/>
<gene>
    <name evidence="3" type="ORF">CLV34_0996</name>
</gene>
<accession>A0A2M8WW41</accession>
<sequence>MPRLYPPSPHFPDDGGAEHAVWRALADQLPDDAVLFWGLRLVLDAHEHEIDGLVLWPGFGVAAVEVKGGHVTRSGGAWWQGSGETRHRIDPVGQVQGARHALQTLLARRGAPGSGARFAHLVALPHVFAPAAWDAVDLPRGLLVDRADLETGLGVAHRVRTALTAHGSGWGDLDAAAVDAIVATLECELPSQVESLLAAARHESRVDQLTRDQARLVDVLRNFPRFRVVGGAGSGKTWVALEQARRRARAGERVALLCYSRGLGRYLERVTATWPARDRPAYVGLFHDLPVRWGAAPGADDDPDHWETTLPRELGRLAAEQPHAELFDTVVVDEAQDFGDLWWPSLLRCLRDPDHGGLFVFMDEGQRVFPRDGVVPIDLPPFVLDENLRSTKQIAQTFGALADERLRPRGLDGPPVRVLDVPAQDAVGAADDVVEVLLDEGWGAGRVALLTTGSRHPAQVTDVAAVGHAAYWDRFFAEEDVFYGHVLGFKGLERPAVVLAVNGFRDTALARRMLYTGMSRARSLLVVVGPRALVEEVGGEAVRRRLARADVLPDAL</sequence>
<dbReference type="GO" id="GO:0004386">
    <property type="term" value="F:helicase activity"/>
    <property type="evidence" value="ECO:0007669"/>
    <property type="project" value="UniProtKB-KW"/>
</dbReference>
<feature type="domain" description="UvrD-like helicase C-terminal" evidence="2">
    <location>
        <begin position="489"/>
        <end position="528"/>
    </location>
</feature>
<evidence type="ECO:0000259" key="1">
    <source>
        <dbReference type="Pfam" id="PF08378"/>
    </source>
</evidence>
<dbReference type="Pfam" id="PF08378">
    <property type="entry name" value="NERD"/>
    <property type="match status" value="1"/>
</dbReference>
<dbReference type="InterPro" id="IPR027785">
    <property type="entry name" value="UvrD-like_helicase_C"/>
</dbReference>
<dbReference type="RefSeq" id="WP_100349234.1">
    <property type="nucleotide sequence ID" value="NZ_PGTZ01000006.1"/>
</dbReference>
<name>A0A2M8WW41_9MICO</name>
<keyword evidence="3" id="KW-0378">Hydrolase</keyword>
<evidence type="ECO:0000259" key="2">
    <source>
        <dbReference type="Pfam" id="PF13538"/>
    </source>
</evidence>
<evidence type="ECO:0000313" key="3">
    <source>
        <dbReference type="EMBL" id="PJI95142.1"/>
    </source>
</evidence>
<dbReference type="SUPFAM" id="SSF52540">
    <property type="entry name" value="P-loop containing nucleoside triphosphate hydrolases"/>
    <property type="match status" value="1"/>
</dbReference>